<dbReference type="EMBL" id="JBHMEA010000043">
    <property type="protein sequence ID" value="MFB9232759.1"/>
    <property type="molecule type" value="Genomic_DNA"/>
</dbReference>
<organism evidence="2 3">
    <name type="scientific">Pseudohalocynthiibacter aestuariivivens</name>
    <dbReference type="NCBI Taxonomy" id="1591409"/>
    <lineage>
        <taxon>Bacteria</taxon>
        <taxon>Pseudomonadati</taxon>
        <taxon>Pseudomonadota</taxon>
        <taxon>Alphaproteobacteria</taxon>
        <taxon>Rhodobacterales</taxon>
        <taxon>Paracoccaceae</taxon>
        <taxon>Pseudohalocynthiibacter</taxon>
    </lineage>
</organism>
<comment type="caution">
    <text evidence="2">The sequence shown here is derived from an EMBL/GenBank/DDBJ whole genome shotgun (WGS) entry which is preliminary data.</text>
</comment>
<dbReference type="Proteomes" id="UP001589683">
    <property type="component" value="Unassembled WGS sequence"/>
</dbReference>
<gene>
    <name evidence="2" type="ORF">ACFFUT_13285</name>
</gene>
<accession>A0ABV5JH20</accession>
<feature type="transmembrane region" description="Helical" evidence="1">
    <location>
        <begin position="40"/>
        <end position="58"/>
    </location>
</feature>
<keyword evidence="1" id="KW-0472">Membrane</keyword>
<name>A0ABV5JH20_9RHOB</name>
<keyword evidence="1" id="KW-1133">Transmembrane helix</keyword>
<evidence type="ECO:0000313" key="2">
    <source>
        <dbReference type="EMBL" id="MFB9232759.1"/>
    </source>
</evidence>
<protein>
    <submittedName>
        <fullName evidence="2">Uncharacterized protein</fullName>
    </submittedName>
</protein>
<dbReference type="RefSeq" id="WP_213890656.1">
    <property type="nucleotide sequence ID" value="NZ_JAGFNU010000013.1"/>
</dbReference>
<keyword evidence="3" id="KW-1185">Reference proteome</keyword>
<feature type="transmembrane region" description="Helical" evidence="1">
    <location>
        <begin position="128"/>
        <end position="146"/>
    </location>
</feature>
<feature type="transmembrane region" description="Helical" evidence="1">
    <location>
        <begin position="65"/>
        <end position="86"/>
    </location>
</feature>
<sequence>MLVNFVSHIVLKLFVVVIANLLGTFAIVPLFDAGELSDANFIHLAFRISWVVIILVSWAETKREIWGYGLSWIGLSFFSTVIAPVLNLAQRTMPGELATAGPTPVPDTAYSFSSIVIDASLMVGDSTILGSALSVIFLTLGIYLLASKSKNKRAYLF</sequence>
<keyword evidence="1" id="KW-0812">Transmembrane</keyword>
<feature type="transmembrane region" description="Helical" evidence="1">
    <location>
        <begin position="9"/>
        <end position="28"/>
    </location>
</feature>
<proteinExistence type="predicted"/>
<evidence type="ECO:0000256" key="1">
    <source>
        <dbReference type="SAM" id="Phobius"/>
    </source>
</evidence>
<reference evidence="2 3" key="1">
    <citation type="submission" date="2024-09" db="EMBL/GenBank/DDBJ databases">
        <authorList>
            <person name="Sun Q."/>
            <person name="Mori K."/>
        </authorList>
    </citation>
    <scope>NUCLEOTIDE SEQUENCE [LARGE SCALE GENOMIC DNA]</scope>
    <source>
        <strain evidence="2 3">CECT 8726</strain>
    </source>
</reference>
<evidence type="ECO:0000313" key="3">
    <source>
        <dbReference type="Proteomes" id="UP001589683"/>
    </source>
</evidence>